<protein>
    <submittedName>
        <fullName evidence="2">Uncharacterized protein</fullName>
    </submittedName>
</protein>
<organism evidence="2 3">
    <name type="scientific">Sphagnurus paluster</name>
    <dbReference type="NCBI Taxonomy" id="117069"/>
    <lineage>
        <taxon>Eukaryota</taxon>
        <taxon>Fungi</taxon>
        <taxon>Dikarya</taxon>
        <taxon>Basidiomycota</taxon>
        <taxon>Agaricomycotina</taxon>
        <taxon>Agaricomycetes</taxon>
        <taxon>Agaricomycetidae</taxon>
        <taxon>Agaricales</taxon>
        <taxon>Tricholomatineae</taxon>
        <taxon>Lyophyllaceae</taxon>
        <taxon>Sphagnurus</taxon>
    </lineage>
</organism>
<gene>
    <name evidence="2" type="ORF">H0H81_005880</name>
</gene>
<feature type="region of interest" description="Disordered" evidence="1">
    <location>
        <begin position="1"/>
        <end position="21"/>
    </location>
</feature>
<dbReference type="OrthoDB" id="5370359at2759"/>
<evidence type="ECO:0000313" key="2">
    <source>
        <dbReference type="EMBL" id="KAG5639697.1"/>
    </source>
</evidence>
<proteinExistence type="predicted"/>
<reference evidence="2" key="2">
    <citation type="submission" date="2021-10" db="EMBL/GenBank/DDBJ databases">
        <title>Phylogenomics reveals ancestral predisposition of the termite-cultivated fungus Termitomyces towards a domesticated lifestyle.</title>
        <authorList>
            <person name="Auxier B."/>
            <person name="Grum-Grzhimaylo A."/>
            <person name="Cardenas M.E."/>
            <person name="Lodge J.D."/>
            <person name="Laessoe T."/>
            <person name="Pedersen O."/>
            <person name="Smith M.E."/>
            <person name="Kuyper T.W."/>
            <person name="Franco-Molano E.A."/>
            <person name="Baroni T.J."/>
            <person name="Aanen D.K."/>
        </authorList>
    </citation>
    <scope>NUCLEOTIDE SEQUENCE</scope>
    <source>
        <strain evidence="2">D49</strain>
    </source>
</reference>
<keyword evidence="3" id="KW-1185">Reference proteome</keyword>
<dbReference type="EMBL" id="JABCKI010005715">
    <property type="protein sequence ID" value="KAG5639697.1"/>
    <property type="molecule type" value="Genomic_DNA"/>
</dbReference>
<reference evidence="2" key="1">
    <citation type="submission" date="2021-02" db="EMBL/GenBank/DDBJ databases">
        <authorList>
            <person name="Nieuwenhuis M."/>
            <person name="Van De Peppel L.J.J."/>
        </authorList>
    </citation>
    <scope>NUCLEOTIDE SEQUENCE</scope>
    <source>
        <strain evidence="2">D49</strain>
    </source>
</reference>
<accession>A0A9P7G2M5</accession>
<comment type="caution">
    <text evidence="2">The sequence shown here is derived from an EMBL/GenBank/DDBJ whole genome shotgun (WGS) entry which is preliminary data.</text>
</comment>
<evidence type="ECO:0000256" key="1">
    <source>
        <dbReference type="SAM" id="MobiDB-lite"/>
    </source>
</evidence>
<name>A0A9P7G2M5_9AGAR</name>
<evidence type="ECO:0000313" key="3">
    <source>
        <dbReference type="Proteomes" id="UP000717328"/>
    </source>
</evidence>
<dbReference type="AlphaFoldDB" id="A0A9P7G2M5"/>
<dbReference type="Proteomes" id="UP000717328">
    <property type="component" value="Unassembled WGS sequence"/>
</dbReference>
<sequence length="188" mass="20422">MSSTKRKSNASTSASTKKARLANEVAAESVRSVLAQPSDFLIPEGEVDVRRLILELAHYARSLEDQIESSKPKPMSAVEIGAAADKLRAAARSGIRKQMTWKPTCKTGTAKWVYDGVCADPIVFGAFLGLDGPPGFKTKKMPKDEFEDLVGDLHVPIRYDTLRITSADVNIRLSEADGTFKCSGTYGK</sequence>